<dbReference type="SUPFAM" id="SSF53254">
    <property type="entry name" value="Phosphoglycerate mutase-like"/>
    <property type="match status" value="1"/>
</dbReference>
<reference evidence="1" key="1">
    <citation type="journal article" date="2020" name="mSystems">
        <title>Genome- and Community-Level Interaction Insights into Carbon Utilization and Element Cycling Functions of Hydrothermarchaeota in Hydrothermal Sediment.</title>
        <authorList>
            <person name="Zhou Z."/>
            <person name="Liu Y."/>
            <person name="Xu W."/>
            <person name="Pan J."/>
            <person name="Luo Z.H."/>
            <person name="Li M."/>
        </authorList>
    </citation>
    <scope>NUCLEOTIDE SEQUENCE [LARGE SCALE GENOMIC DNA]</scope>
    <source>
        <strain evidence="1">SpSt-902</strain>
    </source>
</reference>
<dbReference type="AlphaFoldDB" id="A0A7C3LS21"/>
<name>A0A7C3LS21_9BACT</name>
<organism evidence="1">
    <name type="scientific">Leptospirillum ferriphilum</name>
    <dbReference type="NCBI Taxonomy" id="178606"/>
    <lineage>
        <taxon>Bacteria</taxon>
        <taxon>Pseudomonadati</taxon>
        <taxon>Nitrospirota</taxon>
        <taxon>Nitrospiria</taxon>
        <taxon>Nitrospirales</taxon>
        <taxon>Nitrospiraceae</taxon>
        <taxon>Leptospirillum</taxon>
    </lineage>
</organism>
<dbReference type="SMART" id="SM00855">
    <property type="entry name" value="PGAM"/>
    <property type="match status" value="1"/>
</dbReference>
<dbReference type="InterPro" id="IPR013078">
    <property type="entry name" value="His_Pase_superF_clade-1"/>
</dbReference>
<sequence length="154" mass="17005">MDLILWRHAEAGASGSGDDQRELTSKGRMAAREIASWLLPRLPSRFYLISSPAVRALETARCLQPDPEIVTMLSTGTTPQAFLQATGWPDRMETVVAVGHQPTLGLVASLVMTGELYPWAVKKGALWWFRIRPEKGEGPVLRVVISPEILDPFP</sequence>
<gene>
    <name evidence="1" type="ORF">ENX03_00385</name>
</gene>
<comment type="caution">
    <text evidence="1">The sequence shown here is derived from an EMBL/GenBank/DDBJ whole genome shotgun (WGS) entry which is preliminary data.</text>
</comment>
<accession>A0A7C3LS21</accession>
<proteinExistence type="predicted"/>
<dbReference type="CDD" id="cd07040">
    <property type="entry name" value="HP"/>
    <property type="match status" value="1"/>
</dbReference>
<evidence type="ECO:0000313" key="1">
    <source>
        <dbReference type="EMBL" id="HFT92399.1"/>
    </source>
</evidence>
<protein>
    <submittedName>
        <fullName evidence="1">Histidine phosphatase family protein</fullName>
    </submittedName>
</protein>
<dbReference type="InterPro" id="IPR029033">
    <property type="entry name" value="His_PPase_superfam"/>
</dbReference>
<dbReference type="EMBL" id="DTMM01000007">
    <property type="protein sequence ID" value="HFT92399.1"/>
    <property type="molecule type" value="Genomic_DNA"/>
</dbReference>
<dbReference type="Pfam" id="PF00300">
    <property type="entry name" value="His_Phos_1"/>
    <property type="match status" value="1"/>
</dbReference>
<dbReference type="Gene3D" id="3.40.50.1240">
    <property type="entry name" value="Phosphoglycerate mutase-like"/>
    <property type="match status" value="1"/>
</dbReference>